<comment type="caution">
    <text evidence="1">The sequence shown here is derived from an EMBL/GenBank/DDBJ whole genome shotgun (WGS) entry which is preliminary data.</text>
</comment>
<evidence type="ECO:0000313" key="2">
    <source>
        <dbReference type="Proteomes" id="UP000245207"/>
    </source>
</evidence>
<proteinExistence type="predicted"/>
<gene>
    <name evidence="1" type="ORF">CTI12_AA077940</name>
</gene>
<evidence type="ECO:0000313" key="1">
    <source>
        <dbReference type="EMBL" id="PWA92691.1"/>
    </source>
</evidence>
<sequence>MFLHIVIDKGLENLEALGKRISKLKVMFASLKKVKEAKMAKEAKAIAKLDEDFGRAKEAQEPQKQNNVIVIESDSDTSLEFYEDILKKPSTSLVKKTPSKTRGKTFQSVVFLTKTKQTSSSKPKMLSWYLPQNIHQVLNQVVIQLLLMRVMMQKTRFK</sequence>
<reference evidence="1 2" key="1">
    <citation type="journal article" date="2018" name="Mol. Plant">
        <title>The genome of Artemisia annua provides insight into the evolution of Asteraceae family and artemisinin biosynthesis.</title>
        <authorList>
            <person name="Shen Q."/>
            <person name="Zhang L."/>
            <person name="Liao Z."/>
            <person name="Wang S."/>
            <person name="Yan T."/>
            <person name="Shi P."/>
            <person name="Liu M."/>
            <person name="Fu X."/>
            <person name="Pan Q."/>
            <person name="Wang Y."/>
            <person name="Lv Z."/>
            <person name="Lu X."/>
            <person name="Zhang F."/>
            <person name="Jiang W."/>
            <person name="Ma Y."/>
            <person name="Chen M."/>
            <person name="Hao X."/>
            <person name="Li L."/>
            <person name="Tang Y."/>
            <person name="Lv G."/>
            <person name="Zhou Y."/>
            <person name="Sun X."/>
            <person name="Brodelius P.E."/>
            <person name="Rose J.K.C."/>
            <person name="Tang K."/>
        </authorList>
    </citation>
    <scope>NUCLEOTIDE SEQUENCE [LARGE SCALE GENOMIC DNA]</scope>
    <source>
        <strain evidence="2">cv. Huhao1</strain>
        <tissue evidence="1">Leaf</tissue>
    </source>
</reference>
<dbReference type="Proteomes" id="UP000245207">
    <property type="component" value="Unassembled WGS sequence"/>
</dbReference>
<organism evidence="1 2">
    <name type="scientific">Artemisia annua</name>
    <name type="common">Sweet wormwood</name>
    <dbReference type="NCBI Taxonomy" id="35608"/>
    <lineage>
        <taxon>Eukaryota</taxon>
        <taxon>Viridiplantae</taxon>
        <taxon>Streptophyta</taxon>
        <taxon>Embryophyta</taxon>
        <taxon>Tracheophyta</taxon>
        <taxon>Spermatophyta</taxon>
        <taxon>Magnoliopsida</taxon>
        <taxon>eudicotyledons</taxon>
        <taxon>Gunneridae</taxon>
        <taxon>Pentapetalae</taxon>
        <taxon>asterids</taxon>
        <taxon>campanulids</taxon>
        <taxon>Asterales</taxon>
        <taxon>Asteraceae</taxon>
        <taxon>Asteroideae</taxon>
        <taxon>Anthemideae</taxon>
        <taxon>Artemisiinae</taxon>
        <taxon>Artemisia</taxon>
    </lineage>
</organism>
<dbReference type="EMBL" id="PKPP01000444">
    <property type="protein sequence ID" value="PWA92691.1"/>
    <property type="molecule type" value="Genomic_DNA"/>
</dbReference>
<accession>A0A2U1Q3U1</accession>
<dbReference type="AlphaFoldDB" id="A0A2U1Q3U1"/>
<name>A0A2U1Q3U1_ARTAN</name>
<protein>
    <submittedName>
        <fullName evidence="1">Uncharacterized protein</fullName>
    </submittedName>
</protein>
<keyword evidence="2" id="KW-1185">Reference proteome</keyword>